<sequence length="70" mass="8092">MYYAANKLDLRSVIYLIEFITFPLIANDRKDLTILQDWVMKDAQQEGLDVQAIQQSSLNARMIEGMIKLS</sequence>
<dbReference type="EMBL" id="CAJVQC010005083">
    <property type="protein sequence ID" value="CAG8549011.1"/>
    <property type="molecule type" value="Genomic_DNA"/>
</dbReference>
<feature type="non-terminal residue" evidence="1">
    <location>
        <position position="70"/>
    </location>
</feature>
<keyword evidence="2" id="KW-1185">Reference proteome</keyword>
<evidence type="ECO:0000313" key="1">
    <source>
        <dbReference type="EMBL" id="CAG8549011.1"/>
    </source>
</evidence>
<comment type="caution">
    <text evidence="1">The sequence shown here is derived from an EMBL/GenBank/DDBJ whole genome shotgun (WGS) entry which is preliminary data.</text>
</comment>
<reference evidence="1" key="1">
    <citation type="submission" date="2021-06" db="EMBL/GenBank/DDBJ databases">
        <authorList>
            <person name="Kallberg Y."/>
            <person name="Tangrot J."/>
            <person name="Rosling A."/>
        </authorList>
    </citation>
    <scope>NUCLEOTIDE SEQUENCE</scope>
    <source>
        <strain evidence="1">MA461A</strain>
    </source>
</reference>
<accession>A0ACA9LSX6</accession>
<protein>
    <submittedName>
        <fullName evidence="1">36507_t:CDS:1</fullName>
    </submittedName>
</protein>
<gene>
    <name evidence="1" type="ORF">RPERSI_LOCUS3879</name>
</gene>
<evidence type="ECO:0000313" key="2">
    <source>
        <dbReference type="Proteomes" id="UP000789920"/>
    </source>
</evidence>
<organism evidence="1 2">
    <name type="scientific">Racocetra persica</name>
    <dbReference type="NCBI Taxonomy" id="160502"/>
    <lineage>
        <taxon>Eukaryota</taxon>
        <taxon>Fungi</taxon>
        <taxon>Fungi incertae sedis</taxon>
        <taxon>Mucoromycota</taxon>
        <taxon>Glomeromycotina</taxon>
        <taxon>Glomeromycetes</taxon>
        <taxon>Diversisporales</taxon>
        <taxon>Gigasporaceae</taxon>
        <taxon>Racocetra</taxon>
    </lineage>
</organism>
<name>A0ACA9LSX6_9GLOM</name>
<proteinExistence type="predicted"/>
<dbReference type="Proteomes" id="UP000789920">
    <property type="component" value="Unassembled WGS sequence"/>
</dbReference>